<evidence type="ECO:0000256" key="1">
    <source>
        <dbReference type="ARBA" id="ARBA00022481"/>
    </source>
</evidence>
<sequence length="245" mass="26849">MNKNKQVTFTLIELLLVVAIIGILASLLLPVLGKARKQSRTAVCINQLKSLGLAISLYTDDNDDYYPPVDEKLESGHAWDDKVSIYLGRPLSNTLMAKYGIPTSDNAGGEKLFRCPNDELPAAGDFYRRTYAMIRGEDMIPGGGQDFGGVAWRNGSRTTTAVEDTAGTAMISEYPLTANYIGRANNYSHLENPEEQISESSGLHGNYKFTYLFTDGHVQNLHIYSNLGNGTPTSPAGIWTYIAND</sequence>
<dbReference type="Gene3D" id="3.30.700.10">
    <property type="entry name" value="Glycoprotein, Type 4 Pilin"/>
    <property type="match status" value="1"/>
</dbReference>
<dbReference type="RefSeq" id="WP_274148573.1">
    <property type="nucleotide sequence ID" value="NZ_CP117811.1"/>
</dbReference>
<dbReference type="PANTHER" id="PTHR30093">
    <property type="entry name" value="GENERAL SECRETION PATHWAY PROTEIN G"/>
    <property type="match status" value="1"/>
</dbReference>
<dbReference type="Proteomes" id="UP001214250">
    <property type="component" value="Chromosome 1"/>
</dbReference>
<proteinExistence type="predicted"/>
<reference evidence="3 4" key="1">
    <citation type="submission" date="2023-02" db="EMBL/GenBank/DDBJ databases">
        <title>Genome sequence of Lentisphaera profundi SAORIC-696.</title>
        <authorList>
            <person name="Kim e."/>
            <person name="Cho J.-C."/>
            <person name="Choi A."/>
            <person name="Kang I."/>
        </authorList>
    </citation>
    <scope>NUCLEOTIDE SEQUENCE [LARGE SCALE GENOMIC DNA]</scope>
    <source>
        <strain evidence="3 4">SAORIC-696</strain>
    </source>
</reference>
<name>A0ABY7VPP9_9BACT</name>
<accession>A0ABY7VPP9</accession>
<dbReference type="InterPro" id="IPR000983">
    <property type="entry name" value="Bac_GSPG_pilin"/>
</dbReference>
<evidence type="ECO:0000313" key="4">
    <source>
        <dbReference type="Proteomes" id="UP001214250"/>
    </source>
</evidence>
<dbReference type="PRINTS" id="PR00813">
    <property type="entry name" value="BCTERIALGSPG"/>
</dbReference>
<keyword evidence="2" id="KW-0812">Transmembrane</keyword>
<dbReference type="InterPro" id="IPR012902">
    <property type="entry name" value="N_methyl_site"/>
</dbReference>
<evidence type="ECO:0000313" key="3">
    <source>
        <dbReference type="EMBL" id="WDE95215.1"/>
    </source>
</evidence>
<gene>
    <name evidence="3" type="ORF">PQO03_05705</name>
</gene>
<dbReference type="EMBL" id="CP117811">
    <property type="protein sequence ID" value="WDE95215.1"/>
    <property type="molecule type" value="Genomic_DNA"/>
</dbReference>
<organism evidence="3 4">
    <name type="scientific">Lentisphaera profundi</name>
    <dbReference type="NCBI Taxonomy" id="1658616"/>
    <lineage>
        <taxon>Bacteria</taxon>
        <taxon>Pseudomonadati</taxon>
        <taxon>Lentisphaerota</taxon>
        <taxon>Lentisphaeria</taxon>
        <taxon>Lentisphaerales</taxon>
        <taxon>Lentisphaeraceae</taxon>
        <taxon>Lentisphaera</taxon>
    </lineage>
</organism>
<feature type="transmembrane region" description="Helical" evidence="2">
    <location>
        <begin position="12"/>
        <end position="32"/>
    </location>
</feature>
<keyword evidence="2" id="KW-0472">Membrane</keyword>
<protein>
    <submittedName>
        <fullName evidence="3">Type II secretion system protein</fullName>
    </submittedName>
</protein>
<dbReference type="SUPFAM" id="SSF54523">
    <property type="entry name" value="Pili subunits"/>
    <property type="match status" value="1"/>
</dbReference>
<keyword evidence="4" id="KW-1185">Reference proteome</keyword>
<dbReference type="InterPro" id="IPR045584">
    <property type="entry name" value="Pilin-like"/>
</dbReference>
<evidence type="ECO:0000256" key="2">
    <source>
        <dbReference type="SAM" id="Phobius"/>
    </source>
</evidence>
<keyword evidence="1" id="KW-0488">Methylation</keyword>
<dbReference type="NCBIfam" id="TIGR02532">
    <property type="entry name" value="IV_pilin_GFxxxE"/>
    <property type="match status" value="1"/>
</dbReference>
<keyword evidence="2" id="KW-1133">Transmembrane helix</keyword>